<dbReference type="InterPro" id="IPR027417">
    <property type="entry name" value="P-loop_NTPase"/>
</dbReference>
<dbReference type="Gene3D" id="3.40.50.300">
    <property type="entry name" value="P-loop containing nucleotide triphosphate hydrolases"/>
    <property type="match status" value="1"/>
</dbReference>
<evidence type="ECO:0000256" key="1">
    <source>
        <dbReference type="ARBA" id="ARBA00022729"/>
    </source>
</evidence>
<dbReference type="Pfam" id="PF15112">
    <property type="entry name" value="DUF4559"/>
    <property type="match status" value="1"/>
</dbReference>
<evidence type="ECO:0000313" key="6">
    <source>
        <dbReference type="EMBL" id="KAH3690363.1"/>
    </source>
</evidence>
<dbReference type="SUPFAM" id="SSF52047">
    <property type="entry name" value="RNI-like"/>
    <property type="match status" value="1"/>
</dbReference>
<accession>A0A9D3Y1S7</accession>
<keyword evidence="4" id="KW-0175">Coiled coil</keyword>
<dbReference type="GO" id="GO:0005615">
    <property type="term" value="C:extracellular space"/>
    <property type="evidence" value="ECO:0007669"/>
    <property type="project" value="TreeGrafter"/>
</dbReference>
<keyword evidence="7" id="KW-1185">Reference proteome</keyword>
<dbReference type="SUPFAM" id="SSF52058">
    <property type="entry name" value="L domain-like"/>
    <property type="match status" value="2"/>
</dbReference>
<dbReference type="OrthoDB" id="120976at2759"/>
<organism evidence="6 7">
    <name type="scientific">Dreissena polymorpha</name>
    <name type="common">Zebra mussel</name>
    <name type="synonym">Mytilus polymorpha</name>
    <dbReference type="NCBI Taxonomy" id="45954"/>
    <lineage>
        <taxon>Eukaryota</taxon>
        <taxon>Metazoa</taxon>
        <taxon>Spiralia</taxon>
        <taxon>Lophotrochozoa</taxon>
        <taxon>Mollusca</taxon>
        <taxon>Bivalvia</taxon>
        <taxon>Autobranchia</taxon>
        <taxon>Heteroconchia</taxon>
        <taxon>Euheterodonta</taxon>
        <taxon>Imparidentia</taxon>
        <taxon>Neoheterodontei</taxon>
        <taxon>Myida</taxon>
        <taxon>Dreissenoidea</taxon>
        <taxon>Dreissenidae</taxon>
        <taxon>Dreissena</taxon>
    </lineage>
</organism>
<dbReference type="PANTHER" id="PTHR24373">
    <property type="entry name" value="SLIT RELATED LEUCINE-RICH REPEAT NEURONAL PROTEIN"/>
    <property type="match status" value="1"/>
</dbReference>
<dbReference type="EMBL" id="JAIWYP010000067">
    <property type="protein sequence ID" value="KAH3690363.1"/>
    <property type="molecule type" value="Genomic_DNA"/>
</dbReference>
<dbReference type="Pfam" id="PF05729">
    <property type="entry name" value="NACHT"/>
    <property type="match status" value="1"/>
</dbReference>
<comment type="caution">
    <text evidence="6">The sequence shown here is derived from an EMBL/GenBank/DDBJ whole genome shotgun (WGS) entry which is preliminary data.</text>
</comment>
<dbReference type="InterPro" id="IPR032675">
    <property type="entry name" value="LRR_dom_sf"/>
</dbReference>
<evidence type="ECO:0000259" key="5">
    <source>
        <dbReference type="Pfam" id="PF05729"/>
    </source>
</evidence>
<dbReference type="PANTHER" id="PTHR24373:SF378">
    <property type="entry name" value="FI03225P-RELATED"/>
    <property type="match status" value="1"/>
</dbReference>
<dbReference type="SUPFAM" id="SSF52540">
    <property type="entry name" value="P-loop containing nucleoside triphosphate hydrolases"/>
    <property type="match status" value="1"/>
</dbReference>
<dbReference type="Proteomes" id="UP000828390">
    <property type="component" value="Unassembled WGS sequence"/>
</dbReference>
<sequence>MARLGDVFGVQEMTNWLKAWLALNITKDGLHEFVDREVKQFRTGIYQNITSTLGLSANTTCTSCLTANILPCPTQGICKKSGRKSYICMHDTPSKRHRPCPLNICEKVRDHIKNDHRFNGPSWKNTCAEQWACNHWQIGKCFMPPDGYIGVTSIRDTDFNGVISVMLNCKHFDNLMSFSIALMSFGPCLLTKARDIGKAVRHSPSCEVTDSDLNDYFNTLETLLKDSKTLANDSSAQDAVSKLNLLRKESTISFAEMSHLLKDAHETLGKAENVTKECKSQMESYMEQLKTKLDEHAETLTKQHTKNFTEEANMFTEVKKANITEHANACTVESKTLINEYANTCTEGSKRNISEYTLTCTEESKINLTEHVNTLAKKSIQDIQGAISSKKESDYENEVKDFVRRLKQHYNLTMSHVSISTLLPSGDEFLYKIYATHAICRIVESNGGNKTENPITTYKEILCRGEYEKLHKRIFLQSEAGMGKTTFACKLVLDWCNPEGSLSSISKTFGDANTLQDFKLVLLITLRDSVCERDVTNMIKEQIIDMVYTDTERNDAYVMLNKIMQQEMCLVVQDGLDEWKDPQGKLAQPIMLSCYSQCTVLTTTRPWKLTDERIRQSQIDSLFELKGVSDPYELCKSLLDSFGCNTLNEFEQYVTKNRLRALLFSPMLISLIVSAWVDGTRLTGSRCDIYTVLIDGLFKKASENISFFVQPPLMCFQNTRYLQQHFEHLQAISKTAFLMLFSAEREHSLVISDRQLSQYLSQEQKDFALRTGVITERKCVSRTYQNSTCSFIHKSVQEFLAAVHIARNSADLAVVARYFTENSNAIFENQIFIFLCGLNILLANELSRIIDSTTTSEYLLSTYISGFIEAQANGQNPNDIDLKLSRFKGSYSDLIKCDASFRILQMNKSNAKLLQIGSYTDTIRLKRLIDDETVVREFDLSSFRNLESLKMYIGIELRPYVFHRLSQLKNLNLHACECKGLDLSSCHRLEVLDIFGGEITLKPNALNGLAQLKKLELWSCKCTQLNLSSCHNLETIYLYGEGIALQSNAFHRLVQLKMLKLKDCECQSMDLSLSLCQGLVLGDKITLTPNALNGLAQLKKLELHACECKGLDLSSCHRLEVLDIIGGKIMLKPNALNGLAQLKNLKLWYCKCTQLNISSCHNMETINLHGEGIALQPNAFHRLAQLKMLKLHFCECQRIDLSLCQSLDTLHLVGDKITLTPNALNGLAQLKKLELHACECKGLDLSSCHRLEVLDIIGGEIMLKPNALNGLAQLKNLKLWYCKCTQLNISSCHNMETINLHGEGIALQPNAFHRLAQLKMLKLHFCECQSMDLSLCQSLETLHLVGDKITLTPNALNWLAQLKKLNMQYCECKGLDLSSCHRLEVLDIIGSKITLKPNALNGLAQLKKLKLCYCKCTQLNLSSCHNMETIDLDGVGIALQPNAFHRLAQLKMLKLQGCECKSMDLSLCQSLEKLDLSSDRIRIHPNALHGLAKLKILTLEGFECKLLDLSQCPNLKTIHLCNRITLKPNTIHGHAQLKIYNI</sequence>
<name>A0A9D3Y1S7_DREPO</name>
<feature type="domain" description="NACHT" evidence="5">
    <location>
        <begin position="473"/>
        <end position="629"/>
    </location>
</feature>
<reference evidence="6" key="2">
    <citation type="submission" date="2020-11" db="EMBL/GenBank/DDBJ databases">
        <authorList>
            <person name="McCartney M.A."/>
            <person name="Auch B."/>
            <person name="Kono T."/>
            <person name="Mallez S."/>
            <person name="Becker A."/>
            <person name="Gohl D.M."/>
            <person name="Silverstein K.A.T."/>
            <person name="Koren S."/>
            <person name="Bechman K.B."/>
            <person name="Herman A."/>
            <person name="Abrahante J.E."/>
            <person name="Garbe J."/>
        </authorList>
    </citation>
    <scope>NUCLEOTIDE SEQUENCE</scope>
    <source>
        <strain evidence="6">Duluth1</strain>
        <tissue evidence="6">Whole animal</tissue>
    </source>
</reference>
<proteinExistence type="predicted"/>
<keyword evidence="2" id="KW-0547">Nucleotide-binding</keyword>
<gene>
    <name evidence="6" type="ORF">DPMN_190716</name>
</gene>
<evidence type="ECO:0000313" key="7">
    <source>
        <dbReference type="Proteomes" id="UP000828390"/>
    </source>
</evidence>
<feature type="coiled-coil region" evidence="4">
    <location>
        <begin position="279"/>
        <end position="306"/>
    </location>
</feature>
<evidence type="ECO:0000256" key="2">
    <source>
        <dbReference type="ARBA" id="ARBA00022741"/>
    </source>
</evidence>
<dbReference type="GO" id="GO:0031012">
    <property type="term" value="C:extracellular matrix"/>
    <property type="evidence" value="ECO:0007669"/>
    <property type="project" value="TreeGrafter"/>
</dbReference>
<protein>
    <recommendedName>
        <fullName evidence="5">NACHT domain-containing protein</fullName>
    </recommendedName>
</protein>
<evidence type="ECO:0000256" key="3">
    <source>
        <dbReference type="ARBA" id="ARBA00022840"/>
    </source>
</evidence>
<reference evidence="6" key="1">
    <citation type="journal article" date="2019" name="bioRxiv">
        <title>The Genome of the Zebra Mussel, Dreissena polymorpha: A Resource for Invasive Species Research.</title>
        <authorList>
            <person name="McCartney M.A."/>
            <person name="Auch B."/>
            <person name="Kono T."/>
            <person name="Mallez S."/>
            <person name="Zhang Y."/>
            <person name="Obille A."/>
            <person name="Becker A."/>
            <person name="Abrahante J.E."/>
            <person name="Garbe J."/>
            <person name="Badalamenti J.P."/>
            <person name="Herman A."/>
            <person name="Mangelson H."/>
            <person name="Liachko I."/>
            <person name="Sullivan S."/>
            <person name="Sone E.D."/>
            <person name="Koren S."/>
            <person name="Silverstein K.A.T."/>
            <person name="Beckman K.B."/>
            <person name="Gohl D.M."/>
        </authorList>
    </citation>
    <scope>NUCLEOTIDE SEQUENCE</scope>
    <source>
        <strain evidence="6">Duluth1</strain>
        <tissue evidence="6">Whole animal</tissue>
    </source>
</reference>
<keyword evidence="1" id="KW-0732">Signal</keyword>
<dbReference type="InterPro" id="IPR007111">
    <property type="entry name" value="NACHT_NTPase"/>
</dbReference>
<dbReference type="InterPro" id="IPR050328">
    <property type="entry name" value="Dev_Immune_Receptor"/>
</dbReference>
<keyword evidence="3" id="KW-0067">ATP-binding</keyword>
<evidence type="ECO:0000256" key="4">
    <source>
        <dbReference type="SAM" id="Coils"/>
    </source>
</evidence>
<dbReference type="GO" id="GO:0005524">
    <property type="term" value="F:ATP binding"/>
    <property type="evidence" value="ECO:0007669"/>
    <property type="project" value="UniProtKB-KW"/>
</dbReference>
<dbReference type="InterPro" id="IPR027897">
    <property type="entry name" value="DUF4559"/>
</dbReference>
<dbReference type="Gene3D" id="3.80.10.10">
    <property type="entry name" value="Ribonuclease Inhibitor"/>
    <property type="match status" value="3"/>
</dbReference>